<evidence type="ECO:0000313" key="2">
    <source>
        <dbReference type="EMBL" id="CAA9573919.1"/>
    </source>
</evidence>
<feature type="region of interest" description="Disordered" evidence="1">
    <location>
        <begin position="60"/>
        <end position="100"/>
    </location>
</feature>
<protein>
    <submittedName>
        <fullName evidence="2">Uncharacterized protein</fullName>
    </submittedName>
</protein>
<reference evidence="2" key="1">
    <citation type="submission" date="2020-02" db="EMBL/GenBank/DDBJ databases">
        <authorList>
            <person name="Meier V. D."/>
        </authorList>
    </citation>
    <scope>NUCLEOTIDE SEQUENCE</scope>
    <source>
        <strain evidence="2">AVDCRST_MAG19</strain>
    </source>
</reference>
<dbReference type="EMBL" id="CADCWL010000162">
    <property type="protein sequence ID" value="CAA9573919.1"/>
    <property type="molecule type" value="Genomic_DNA"/>
</dbReference>
<gene>
    <name evidence="2" type="ORF">AVDCRST_MAG19-3106</name>
</gene>
<proteinExistence type="predicted"/>
<feature type="compositionally biased region" description="Gly residues" evidence="1">
    <location>
        <begin position="87"/>
        <end position="100"/>
    </location>
</feature>
<sequence length="100" mass="9985">GLVPRGPPTGGASGIGRIGPAAFPPPRAGAGIDRGGRDAAVAQDLVTRPPRRTHLLALGGSRRGRDYRRSGAVRLPRQHGGAAAPGAGMGTRRGPGGGRL</sequence>
<feature type="region of interest" description="Disordered" evidence="1">
    <location>
        <begin position="1"/>
        <end position="36"/>
    </location>
</feature>
<feature type="non-terminal residue" evidence="2">
    <location>
        <position position="1"/>
    </location>
</feature>
<feature type="compositionally biased region" description="Gly residues" evidence="1">
    <location>
        <begin position="8"/>
        <end position="17"/>
    </location>
</feature>
<feature type="non-terminal residue" evidence="2">
    <location>
        <position position="100"/>
    </location>
</feature>
<organism evidence="2">
    <name type="scientific">uncultured Thermomicrobiales bacterium</name>
    <dbReference type="NCBI Taxonomy" id="1645740"/>
    <lineage>
        <taxon>Bacteria</taxon>
        <taxon>Pseudomonadati</taxon>
        <taxon>Thermomicrobiota</taxon>
        <taxon>Thermomicrobia</taxon>
        <taxon>Thermomicrobiales</taxon>
        <taxon>environmental samples</taxon>
    </lineage>
</organism>
<dbReference type="AlphaFoldDB" id="A0A6J4VCT6"/>
<accession>A0A6J4VCT6</accession>
<evidence type="ECO:0000256" key="1">
    <source>
        <dbReference type="SAM" id="MobiDB-lite"/>
    </source>
</evidence>
<name>A0A6J4VCT6_9BACT</name>